<sequence>MQNVRTQLKEHLVPELRNLGFKGSFPHFRRLHEQRIHLLTFQFDKYGTGRFIIELAVAPRGPFTTSWGKEIAEGKLTAHDLNERQRLCAKEGSDHWFSVEPHINETVDEVLELLQTQGQKFLESKN</sequence>
<protein>
    <recommendedName>
        <fullName evidence="3">DUF4304 domain-containing protein</fullName>
    </recommendedName>
</protein>
<evidence type="ECO:0008006" key="3">
    <source>
        <dbReference type="Google" id="ProtNLM"/>
    </source>
</evidence>
<reference evidence="1 2" key="1">
    <citation type="submission" date="2019-02" db="EMBL/GenBank/DDBJ databases">
        <title>Deep-cultivation of Planctomycetes and their phenomic and genomic characterization uncovers novel biology.</title>
        <authorList>
            <person name="Wiegand S."/>
            <person name="Jogler M."/>
            <person name="Boedeker C."/>
            <person name="Pinto D."/>
            <person name="Vollmers J."/>
            <person name="Rivas-Marin E."/>
            <person name="Kohn T."/>
            <person name="Peeters S.H."/>
            <person name="Heuer A."/>
            <person name="Rast P."/>
            <person name="Oberbeckmann S."/>
            <person name="Bunk B."/>
            <person name="Jeske O."/>
            <person name="Meyerdierks A."/>
            <person name="Storesund J.E."/>
            <person name="Kallscheuer N."/>
            <person name="Luecker S."/>
            <person name="Lage O.M."/>
            <person name="Pohl T."/>
            <person name="Merkel B.J."/>
            <person name="Hornburger P."/>
            <person name="Mueller R.-W."/>
            <person name="Bruemmer F."/>
            <person name="Labrenz M."/>
            <person name="Spormann A.M."/>
            <person name="Op den Camp H."/>
            <person name="Overmann J."/>
            <person name="Amann R."/>
            <person name="Jetten M.S.M."/>
            <person name="Mascher T."/>
            <person name="Medema M.H."/>
            <person name="Devos D.P."/>
            <person name="Kaster A.-K."/>
            <person name="Ovreas L."/>
            <person name="Rohde M."/>
            <person name="Galperin M.Y."/>
            <person name="Jogler C."/>
        </authorList>
    </citation>
    <scope>NUCLEOTIDE SEQUENCE [LARGE SCALE GENOMIC DNA]</scope>
    <source>
        <strain evidence="1 2">V6</strain>
    </source>
</reference>
<evidence type="ECO:0000313" key="1">
    <source>
        <dbReference type="EMBL" id="QDU02103.1"/>
    </source>
</evidence>
<dbReference type="InterPro" id="IPR025412">
    <property type="entry name" value="DUF4304"/>
</dbReference>
<dbReference type="RefSeq" id="WP_145038614.1">
    <property type="nucleotide sequence ID" value="NZ_CP036347.1"/>
</dbReference>
<dbReference type="Pfam" id="PF14137">
    <property type="entry name" value="DUF4304"/>
    <property type="match status" value="1"/>
</dbReference>
<dbReference type="EMBL" id="CP036347">
    <property type="protein sequence ID" value="QDU02103.1"/>
    <property type="molecule type" value="Genomic_DNA"/>
</dbReference>
<proteinExistence type="predicted"/>
<organism evidence="1 2">
    <name type="scientific">Gimesia chilikensis</name>
    <dbReference type="NCBI Taxonomy" id="2605989"/>
    <lineage>
        <taxon>Bacteria</taxon>
        <taxon>Pseudomonadati</taxon>
        <taxon>Planctomycetota</taxon>
        <taxon>Planctomycetia</taxon>
        <taxon>Planctomycetales</taxon>
        <taxon>Planctomycetaceae</taxon>
        <taxon>Gimesia</taxon>
    </lineage>
</organism>
<evidence type="ECO:0000313" key="2">
    <source>
        <dbReference type="Proteomes" id="UP000320722"/>
    </source>
</evidence>
<dbReference type="Proteomes" id="UP000320722">
    <property type="component" value="Chromosome"/>
</dbReference>
<gene>
    <name evidence="1" type="ORF">V6x_18040</name>
</gene>
<name>A0A517WA14_9PLAN</name>
<accession>A0A517WA14</accession>
<dbReference type="AlphaFoldDB" id="A0A517WA14"/>